<accession>A0ACC0W928</accession>
<evidence type="ECO:0000313" key="2">
    <source>
        <dbReference type="Proteomes" id="UP001163321"/>
    </source>
</evidence>
<organism evidence="1 2">
    <name type="scientific">Peronosclerospora sorghi</name>
    <dbReference type="NCBI Taxonomy" id="230839"/>
    <lineage>
        <taxon>Eukaryota</taxon>
        <taxon>Sar</taxon>
        <taxon>Stramenopiles</taxon>
        <taxon>Oomycota</taxon>
        <taxon>Peronosporomycetes</taxon>
        <taxon>Peronosporales</taxon>
        <taxon>Peronosporaceae</taxon>
        <taxon>Peronosclerospora</taxon>
    </lineage>
</organism>
<name>A0ACC0W928_9STRA</name>
<reference evidence="1 2" key="1">
    <citation type="journal article" date="2022" name="bioRxiv">
        <title>The genome of the oomycete Peronosclerospora sorghi, a cosmopolitan pathogen of maize and sorghum, is inflated with dispersed pseudogenes.</title>
        <authorList>
            <person name="Fletcher K."/>
            <person name="Martin F."/>
            <person name="Isakeit T."/>
            <person name="Cavanaugh K."/>
            <person name="Magill C."/>
            <person name="Michelmore R."/>
        </authorList>
    </citation>
    <scope>NUCLEOTIDE SEQUENCE [LARGE SCALE GENOMIC DNA]</scope>
    <source>
        <strain evidence="1">P6</strain>
    </source>
</reference>
<dbReference type="Proteomes" id="UP001163321">
    <property type="component" value="Chromosome 3"/>
</dbReference>
<proteinExistence type="predicted"/>
<sequence length="148" mass="16080">MANVGNWSPATPFPTNTWATPDEAKKRHYKSMSGKTGLLWLSNALRNGSIHTRPDKSFCAVAKVETPNHLTGGDVPGHLSNDETSKNASKMGPRCSVHPLILHVDAVVVVACLYAMLTQSLMTSAQARSAPRSPSLFFHSSKHYIHSD</sequence>
<gene>
    <name evidence="1" type="ORF">PsorP6_007989</name>
</gene>
<dbReference type="EMBL" id="CM047582">
    <property type="protein sequence ID" value="KAI9915150.1"/>
    <property type="molecule type" value="Genomic_DNA"/>
</dbReference>
<keyword evidence="2" id="KW-1185">Reference proteome</keyword>
<protein>
    <submittedName>
        <fullName evidence="1">Uncharacterized protein</fullName>
    </submittedName>
</protein>
<comment type="caution">
    <text evidence="1">The sequence shown here is derived from an EMBL/GenBank/DDBJ whole genome shotgun (WGS) entry which is preliminary data.</text>
</comment>
<evidence type="ECO:0000313" key="1">
    <source>
        <dbReference type="EMBL" id="KAI9915150.1"/>
    </source>
</evidence>